<proteinExistence type="predicted"/>
<dbReference type="KEGG" id="rsu:NHU_01529"/>
<name>A0A0D6B0S5_RHOSU</name>
<keyword evidence="1" id="KW-0472">Membrane</keyword>
<dbReference type="AlphaFoldDB" id="A0A0D6B0S5"/>
<reference evidence="2 3" key="1">
    <citation type="submission" date="2015-02" db="EMBL/GenBank/DDBJ databases">
        <title>Genome sequene of Rhodovulum sulfidophilum DSM 2351.</title>
        <authorList>
            <person name="Nagao N."/>
        </authorList>
    </citation>
    <scope>NUCLEOTIDE SEQUENCE [LARGE SCALE GENOMIC DNA]</scope>
    <source>
        <strain evidence="2 3">DSM 2351</strain>
    </source>
</reference>
<keyword evidence="1" id="KW-1133">Transmembrane helix</keyword>
<dbReference type="EMBL" id="AP014800">
    <property type="protein sequence ID" value="BAQ68687.1"/>
    <property type="molecule type" value="Genomic_DNA"/>
</dbReference>
<evidence type="ECO:0000256" key="1">
    <source>
        <dbReference type="SAM" id="Phobius"/>
    </source>
</evidence>
<feature type="transmembrane region" description="Helical" evidence="1">
    <location>
        <begin position="20"/>
        <end position="38"/>
    </location>
</feature>
<accession>A0A0D6B0S5</accession>
<protein>
    <submittedName>
        <fullName evidence="2">Uncharacterized protein</fullName>
    </submittedName>
</protein>
<dbReference type="Proteomes" id="UP000064912">
    <property type="component" value="Chromosome"/>
</dbReference>
<evidence type="ECO:0000313" key="2">
    <source>
        <dbReference type="EMBL" id="BAQ68687.1"/>
    </source>
</evidence>
<dbReference type="RefSeq" id="WP_267964378.1">
    <property type="nucleotide sequence ID" value="NZ_JAESJG010000281.1"/>
</dbReference>
<organism evidence="2 3">
    <name type="scientific">Rhodovulum sulfidophilum</name>
    <name type="common">Rhodobacter sulfidophilus</name>
    <dbReference type="NCBI Taxonomy" id="35806"/>
    <lineage>
        <taxon>Bacteria</taxon>
        <taxon>Pseudomonadati</taxon>
        <taxon>Pseudomonadota</taxon>
        <taxon>Alphaproteobacteria</taxon>
        <taxon>Rhodobacterales</taxon>
        <taxon>Paracoccaceae</taxon>
        <taxon>Rhodovulum</taxon>
    </lineage>
</organism>
<keyword evidence="1" id="KW-0812">Transmembrane</keyword>
<gene>
    <name evidence="2" type="ORF">NHU_01529</name>
</gene>
<sequence length="43" mass="4728">MKDENEEFRSEAAARGPLGWILGFVMAALLLWFVFAMANPIGG</sequence>
<evidence type="ECO:0000313" key="3">
    <source>
        <dbReference type="Proteomes" id="UP000064912"/>
    </source>
</evidence>
<dbReference type="PATRIC" id="fig|35806.4.peg.1579"/>